<proteinExistence type="predicted"/>
<comment type="caution">
    <text evidence="2">The sequence shown here is derived from an EMBL/GenBank/DDBJ whole genome shotgun (WGS) entry which is preliminary data.</text>
</comment>
<evidence type="ECO:0000256" key="1">
    <source>
        <dbReference type="SAM" id="MobiDB-lite"/>
    </source>
</evidence>
<dbReference type="AlphaFoldDB" id="A0A6B3NIK4"/>
<evidence type="ECO:0000313" key="2">
    <source>
        <dbReference type="EMBL" id="NER30725.1"/>
    </source>
</evidence>
<reference evidence="2" key="1">
    <citation type="submission" date="2019-11" db="EMBL/GenBank/DDBJ databases">
        <title>Genomic insights into an expanded diversity of filamentous marine cyanobacteria reveals the extraordinary biosynthetic potential of Moorea and Okeania.</title>
        <authorList>
            <person name="Ferreira Leao T."/>
            <person name="Wang M."/>
            <person name="Moss N."/>
            <person name="Da Silva R."/>
            <person name="Sanders J."/>
            <person name="Nurk S."/>
            <person name="Gurevich A."/>
            <person name="Humphrey G."/>
            <person name="Reher R."/>
            <person name="Zhu Q."/>
            <person name="Belda-Ferre P."/>
            <person name="Glukhov E."/>
            <person name="Rex R."/>
            <person name="Dorrestein P.C."/>
            <person name="Knight R."/>
            <person name="Pevzner P."/>
            <person name="Gerwick W.H."/>
            <person name="Gerwick L."/>
        </authorList>
    </citation>
    <scope>NUCLEOTIDE SEQUENCE</scope>
    <source>
        <strain evidence="2">SIO1C4</strain>
    </source>
</reference>
<protein>
    <submittedName>
        <fullName evidence="2">Uncharacterized protein</fullName>
    </submittedName>
</protein>
<feature type="non-terminal residue" evidence="2">
    <location>
        <position position="172"/>
    </location>
</feature>
<feature type="region of interest" description="Disordered" evidence="1">
    <location>
        <begin position="63"/>
        <end position="84"/>
    </location>
</feature>
<gene>
    <name evidence="2" type="ORF">F6J89_24695</name>
</gene>
<dbReference type="EMBL" id="JAAHFQ010000629">
    <property type="protein sequence ID" value="NER30725.1"/>
    <property type="molecule type" value="Genomic_DNA"/>
</dbReference>
<organism evidence="2">
    <name type="scientific">Symploca sp. SIO1C4</name>
    <dbReference type="NCBI Taxonomy" id="2607765"/>
    <lineage>
        <taxon>Bacteria</taxon>
        <taxon>Bacillati</taxon>
        <taxon>Cyanobacteriota</taxon>
        <taxon>Cyanophyceae</taxon>
        <taxon>Coleofasciculales</taxon>
        <taxon>Coleofasciculaceae</taxon>
        <taxon>Symploca</taxon>
    </lineage>
</organism>
<feature type="compositionally biased region" description="Basic and acidic residues" evidence="1">
    <location>
        <begin position="70"/>
        <end position="80"/>
    </location>
</feature>
<sequence length="172" mass="19196">MADFPKPPSLPLGSQKMLAELVDYYRQLAEYHEHAAAVAREEYNYAKALLEPHSVVLGENNWQKTLPGEGSDRQRNEQHHFPTLNSPVSSAYFNSVGGLPSEPKKQPPYQQMGTKEAIARVLEANRGIMLRVDYIIREMFGELEEAAHTSATVMVNSILSEGESEGLCYSIS</sequence>
<accession>A0A6B3NIK4</accession>
<name>A0A6B3NIK4_9CYAN</name>